<proteinExistence type="predicted"/>
<reference evidence="1" key="1">
    <citation type="journal article" date="2023" name="G3 (Bethesda)">
        <title>A reference genome for the long-term kleptoplast-retaining sea slug Elysia crispata morphotype clarki.</title>
        <authorList>
            <person name="Eastman K.E."/>
            <person name="Pendleton A.L."/>
            <person name="Shaikh M.A."/>
            <person name="Suttiyut T."/>
            <person name="Ogas R."/>
            <person name="Tomko P."/>
            <person name="Gavelis G."/>
            <person name="Widhalm J.R."/>
            <person name="Wisecaver J.H."/>
        </authorList>
    </citation>
    <scope>NUCLEOTIDE SEQUENCE</scope>
    <source>
        <strain evidence="1">ECLA1</strain>
    </source>
</reference>
<comment type="caution">
    <text evidence="1">The sequence shown here is derived from an EMBL/GenBank/DDBJ whole genome shotgun (WGS) entry which is preliminary data.</text>
</comment>
<keyword evidence="2" id="KW-1185">Reference proteome</keyword>
<dbReference type="EMBL" id="JAWDGP010005615">
    <property type="protein sequence ID" value="KAK3754975.1"/>
    <property type="molecule type" value="Genomic_DNA"/>
</dbReference>
<evidence type="ECO:0000313" key="1">
    <source>
        <dbReference type="EMBL" id="KAK3754975.1"/>
    </source>
</evidence>
<protein>
    <submittedName>
        <fullName evidence="1">Uncharacterized protein</fullName>
    </submittedName>
</protein>
<gene>
    <name evidence="1" type="ORF">RRG08_065022</name>
</gene>
<evidence type="ECO:0000313" key="2">
    <source>
        <dbReference type="Proteomes" id="UP001283361"/>
    </source>
</evidence>
<accession>A0AAE1D3L4</accession>
<dbReference type="Proteomes" id="UP001283361">
    <property type="component" value="Unassembled WGS sequence"/>
</dbReference>
<dbReference type="AlphaFoldDB" id="A0AAE1D3L4"/>
<organism evidence="1 2">
    <name type="scientific">Elysia crispata</name>
    <name type="common">lettuce slug</name>
    <dbReference type="NCBI Taxonomy" id="231223"/>
    <lineage>
        <taxon>Eukaryota</taxon>
        <taxon>Metazoa</taxon>
        <taxon>Spiralia</taxon>
        <taxon>Lophotrochozoa</taxon>
        <taxon>Mollusca</taxon>
        <taxon>Gastropoda</taxon>
        <taxon>Heterobranchia</taxon>
        <taxon>Euthyneura</taxon>
        <taxon>Panpulmonata</taxon>
        <taxon>Sacoglossa</taxon>
        <taxon>Placobranchoidea</taxon>
        <taxon>Plakobranchidae</taxon>
        <taxon>Elysia</taxon>
    </lineage>
</organism>
<sequence length="82" mass="9035">MTCLCLFPPKVDSLGTTTTVNYSSSPEKPDPHRAIFFSSPRTTTTVNYSSSPEKPAYVSGSQNGLTYDVCGIHVWITERFDV</sequence>
<name>A0AAE1D3L4_9GAST</name>